<dbReference type="InterPro" id="IPR011009">
    <property type="entry name" value="Kinase-like_dom_sf"/>
</dbReference>
<keyword evidence="25" id="KW-1185">Reference proteome</keyword>
<dbReference type="InterPro" id="IPR000719">
    <property type="entry name" value="Prot_kinase_dom"/>
</dbReference>
<dbReference type="GO" id="GO:0051707">
    <property type="term" value="P:response to other organism"/>
    <property type="evidence" value="ECO:0007669"/>
    <property type="project" value="UniProtKB-ARBA"/>
</dbReference>
<dbReference type="SUPFAM" id="SSF56112">
    <property type="entry name" value="Protein kinase-like (PK-like)"/>
    <property type="match status" value="1"/>
</dbReference>
<dbReference type="AlphaFoldDB" id="A0AAV8CPE3"/>
<dbReference type="InterPro" id="IPR003609">
    <property type="entry name" value="Pan_app"/>
</dbReference>
<dbReference type="Proteomes" id="UP001140206">
    <property type="component" value="Chromosome 4"/>
</dbReference>
<evidence type="ECO:0000256" key="11">
    <source>
        <dbReference type="ARBA" id="ARBA00023136"/>
    </source>
</evidence>
<dbReference type="InterPro" id="IPR036426">
    <property type="entry name" value="Bulb-type_lectin_dom_sf"/>
</dbReference>
<evidence type="ECO:0000256" key="8">
    <source>
        <dbReference type="ARBA" id="ARBA00022777"/>
    </source>
</evidence>
<keyword evidence="2 17" id="KW-0723">Serine/threonine-protein kinase</keyword>
<comment type="similarity">
    <text evidence="17">Belongs to the protein kinase superfamily. Ser/Thr protein kinase family.</text>
</comment>
<dbReference type="Pfam" id="PF01453">
    <property type="entry name" value="B_lectin"/>
    <property type="match status" value="1"/>
</dbReference>
<feature type="domain" description="Apple" evidence="23">
    <location>
        <begin position="345"/>
        <end position="431"/>
    </location>
</feature>
<feature type="domain" description="Bulb-type lectin" evidence="22">
    <location>
        <begin position="27"/>
        <end position="152"/>
    </location>
</feature>
<dbReference type="FunFam" id="1.10.510.10:FF:000227">
    <property type="entry name" value="Serine/threonine-protein kinase"/>
    <property type="match status" value="1"/>
</dbReference>
<evidence type="ECO:0000256" key="3">
    <source>
        <dbReference type="ARBA" id="ARBA00022536"/>
    </source>
</evidence>
<feature type="binding site" evidence="18">
    <location>
        <position position="527"/>
    </location>
    <ligand>
        <name>ATP</name>
        <dbReference type="ChEBI" id="CHEBI:30616"/>
    </ligand>
</feature>
<dbReference type="Gene3D" id="3.30.200.20">
    <property type="entry name" value="Phosphorylase Kinase, domain 1"/>
    <property type="match status" value="1"/>
</dbReference>
<evidence type="ECO:0000256" key="1">
    <source>
        <dbReference type="ARBA" id="ARBA00004479"/>
    </source>
</evidence>
<evidence type="ECO:0000256" key="5">
    <source>
        <dbReference type="ARBA" id="ARBA00022692"/>
    </source>
</evidence>
<evidence type="ECO:0000259" key="23">
    <source>
        <dbReference type="PROSITE" id="PS50948"/>
    </source>
</evidence>
<keyword evidence="10 19" id="KW-1133">Transmembrane helix</keyword>
<evidence type="ECO:0000259" key="22">
    <source>
        <dbReference type="PROSITE" id="PS50927"/>
    </source>
</evidence>
<dbReference type="InterPro" id="IPR001480">
    <property type="entry name" value="Bulb-type_lectin_dom"/>
</dbReference>
<evidence type="ECO:0000313" key="25">
    <source>
        <dbReference type="Proteomes" id="UP001140206"/>
    </source>
</evidence>
<dbReference type="PROSITE" id="PS50948">
    <property type="entry name" value="PAN"/>
    <property type="match status" value="1"/>
</dbReference>
<sequence>MASPKPRWFLLFLFFLCCNIPFISFASDHISFNNTLSGNQTISSQGGKFQLGFFQLGNRSESSNYYLGIWYKKVIELTPVWIANRNTPISDPNKSELRILATGNLALLNHNTQIWSTNITSLSSNSTICKLLDTGNLVLQYSSNETATLLWQSMDHPTDTWLPGAKLGRGKATGQQRMVSRKNSDDPAEGIFSLEIDPNGSSQYLLYWNRSKPYWTSGQWNGKIFTNVPEMSSNYLYDFKYFSNENETYFTYSLQDDSIISRLVMDVSGQIKQLTWLEESQQWILLWTQPQAQCDVYALCGPFGSCSDKSLPYCSCLIGFKEVNSIQWELSDPTGGCLRNSPLKCSVINDSSSSNGPNDQFFQMSSIKLPDNPRVLNTANTVQDCERACLQNCSCNAFAFSSMNCSVWFGNLLNLHQETDGSGKTLFLRLSASELKNGDHMEKDIIWVIIGSVIGFLVSAVIIFLMVRGYKRRKFVLAMRESESSLATLTYGDLKRMTNNFSERLGRGAFGSVFKGTLPNSRYVAVKRLEGPLQVGEKQFRNEVSTIGIVQHVNLVRLRGLCCERNKRLLVYDYMENGSLDKKLFYGSSTVLDWKTRYQIALGAARGLAYLHESCIDCIIHCDVKPENILLDELFVPKVADFGMAKLVGREFSRVLTTLRGTIGYLAPEWISGVAISAKTDVYSYGMVLLELVSGRRNSEQQEEGHVDYFPLRAAIELNEGNILALLDNRLNGDANLEEVERVCRVACWCIQDEEHNRPTMGQVVQILEGILDVGLPPVPRSLKALKEDTTSLVFLREHSLGEQSCPVGTSDS</sequence>
<dbReference type="CDD" id="cd01098">
    <property type="entry name" value="PAN_AP_plant"/>
    <property type="match status" value="1"/>
</dbReference>
<keyword evidence="13" id="KW-0675">Receptor</keyword>
<dbReference type="Pfam" id="PF08276">
    <property type="entry name" value="PAN_2"/>
    <property type="match status" value="1"/>
</dbReference>
<dbReference type="PANTHER" id="PTHR47974">
    <property type="entry name" value="OS07G0415500 PROTEIN"/>
    <property type="match status" value="1"/>
</dbReference>
<dbReference type="SMART" id="SM00220">
    <property type="entry name" value="S_TKc"/>
    <property type="match status" value="1"/>
</dbReference>
<dbReference type="PROSITE" id="PS50011">
    <property type="entry name" value="PROTEIN_KINASE_DOM"/>
    <property type="match status" value="1"/>
</dbReference>
<evidence type="ECO:0000256" key="6">
    <source>
        <dbReference type="ARBA" id="ARBA00022729"/>
    </source>
</evidence>
<name>A0AAV8CPE3_9POAL</name>
<proteinExistence type="inferred from homology"/>
<evidence type="ECO:0000256" key="7">
    <source>
        <dbReference type="ARBA" id="ARBA00022741"/>
    </source>
</evidence>
<evidence type="ECO:0000259" key="21">
    <source>
        <dbReference type="PROSITE" id="PS50011"/>
    </source>
</evidence>
<dbReference type="SMART" id="SM00473">
    <property type="entry name" value="PAN_AP"/>
    <property type="match status" value="1"/>
</dbReference>
<dbReference type="SUPFAM" id="SSF51110">
    <property type="entry name" value="alpha-D-mannose-specific plant lectins"/>
    <property type="match status" value="1"/>
</dbReference>
<dbReference type="PIRSF" id="PIRSF000641">
    <property type="entry name" value="SRK"/>
    <property type="match status" value="1"/>
</dbReference>
<dbReference type="FunFam" id="3.30.200.20:FF:000059">
    <property type="entry name" value="S-receptor-like serine/threonine-protein kinase"/>
    <property type="match status" value="1"/>
</dbReference>
<evidence type="ECO:0000256" key="4">
    <source>
        <dbReference type="ARBA" id="ARBA00022679"/>
    </source>
</evidence>
<dbReference type="Pfam" id="PF00069">
    <property type="entry name" value="Pkinase"/>
    <property type="match status" value="1"/>
</dbReference>
<comment type="catalytic activity">
    <reaction evidence="16 17">
        <text>L-seryl-[protein] + ATP = O-phospho-L-seryl-[protein] + ADP + H(+)</text>
        <dbReference type="Rhea" id="RHEA:17989"/>
        <dbReference type="Rhea" id="RHEA-COMP:9863"/>
        <dbReference type="Rhea" id="RHEA-COMP:11604"/>
        <dbReference type="ChEBI" id="CHEBI:15378"/>
        <dbReference type="ChEBI" id="CHEBI:29999"/>
        <dbReference type="ChEBI" id="CHEBI:30616"/>
        <dbReference type="ChEBI" id="CHEBI:83421"/>
        <dbReference type="ChEBI" id="CHEBI:456216"/>
        <dbReference type="EC" id="2.7.11.1"/>
    </reaction>
</comment>
<feature type="signal peptide" evidence="20">
    <location>
        <begin position="1"/>
        <end position="26"/>
    </location>
</feature>
<keyword evidence="7 17" id="KW-0547">Nucleotide-binding</keyword>
<evidence type="ECO:0000256" key="2">
    <source>
        <dbReference type="ARBA" id="ARBA00022527"/>
    </source>
</evidence>
<keyword evidence="14" id="KW-0325">Glycoprotein</keyword>
<dbReference type="Pfam" id="PF00954">
    <property type="entry name" value="S_locus_glycop"/>
    <property type="match status" value="1"/>
</dbReference>
<feature type="transmembrane region" description="Helical" evidence="19">
    <location>
        <begin position="445"/>
        <end position="467"/>
    </location>
</feature>
<dbReference type="GO" id="GO:0016020">
    <property type="term" value="C:membrane"/>
    <property type="evidence" value="ECO:0007669"/>
    <property type="project" value="UniProtKB-SubCell"/>
</dbReference>
<dbReference type="PROSITE" id="PS00108">
    <property type="entry name" value="PROTEIN_KINASE_ST"/>
    <property type="match status" value="1"/>
</dbReference>
<evidence type="ECO:0000256" key="10">
    <source>
        <dbReference type="ARBA" id="ARBA00022989"/>
    </source>
</evidence>
<comment type="subcellular location">
    <subcellularLocation>
        <location evidence="1">Membrane</location>
        <topology evidence="1">Single-pass type I membrane protein</topology>
    </subcellularLocation>
</comment>
<gene>
    <name evidence="24" type="ORF">LUZ62_068120</name>
</gene>
<comment type="caution">
    <text evidence="24">The sequence shown here is derived from an EMBL/GenBank/DDBJ whole genome shotgun (WGS) entry which is preliminary data.</text>
</comment>
<evidence type="ECO:0000256" key="19">
    <source>
        <dbReference type="SAM" id="Phobius"/>
    </source>
</evidence>
<evidence type="ECO:0000256" key="9">
    <source>
        <dbReference type="ARBA" id="ARBA00022840"/>
    </source>
</evidence>
<keyword evidence="5 19" id="KW-0812">Transmembrane</keyword>
<dbReference type="InterPro" id="IPR024171">
    <property type="entry name" value="SRK-like_kinase"/>
</dbReference>
<dbReference type="InterPro" id="IPR000858">
    <property type="entry name" value="S_locus_glycoprot_dom"/>
</dbReference>
<organism evidence="24 25">
    <name type="scientific">Rhynchospora pubera</name>
    <dbReference type="NCBI Taxonomy" id="906938"/>
    <lineage>
        <taxon>Eukaryota</taxon>
        <taxon>Viridiplantae</taxon>
        <taxon>Streptophyta</taxon>
        <taxon>Embryophyta</taxon>
        <taxon>Tracheophyta</taxon>
        <taxon>Spermatophyta</taxon>
        <taxon>Magnoliopsida</taxon>
        <taxon>Liliopsida</taxon>
        <taxon>Poales</taxon>
        <taxon>Cyperaceae</taxon>
        <taxon>Cyperoideae</taxon>
        <taxon>Rhynchosporeae</taxon>
        <taxon>Rhynchospora</taxon>
    </lineage>
</organism>
<dbReference type="GO" id="GO:0004674">
    <property type="term" value="F:protein serine/threonine kinase activity"/>
    <property type="evidence" value="ECO:0007669"/>
    <property type="project" value="UniProtKB-KW"/>
</dbReference>
<keyword evidence="9 17" id="KW-0067">ATP-binding</keyword>
<evidence type="ECO:0000256" key="15">
    <source>
        <dbReference type="ARBA" id="ARBA00047899"/>
    </source>
</evidence>
<dbReference type="InterPro" id="IPR008271">
    <property type="entry name" value="Ser/Thr_kinase_AS"/>
</dbReference>
<dbReference type="Gene3D" id="2.90.10.10">
    <property type="entry name" value="Bulb-type lectin domain"/>
    <property type="match status" value="1"/>
</dbReference>
<keyword evidence="12" id="KW-1015">Disulfide bond</keyword>
<dbReference type="GO" id="GO:0048544">
    <property type="term" value="P:recognition of pollen"/>
    <property type="evidence" value="ECO:0007669"/>
    <property type="project" value="InterPro"/>
</dbReference>
<evidence type="ECO:0000256" key="14">
    <source>
        <dbReference type="ARBA" id="ARBA00023180"/>
    </source>
</evidence>
<evidence type="ECO:0000256" key="17">
    <source>
        <dbReference type="PIRNR" id="PIRNR000641"/>
    </source>
</evidence>
<reference evidence="24" key="1">
    <citation type="submission" date="2022-08" db="EMBL/GenBank/DDBJ databases">
        <authorList>
            <person name="Marques A."/>
        </authorList>
    </citation>
    <scope>NUCLEOTIDE SEQUENCE</scope>
    <source>
        <strain evidence="24">RhyPub2mFocal</strain>
        <tissue evidence="24">Leaves</tissue>
    </source>
</reference>
<dbReference type="GO" id="GO:0005524">
    <property type="term" value="F:ATP binding"/>
    <property type="evidence" value="ECO:0007669"/>
    <property type="project" value="UniProtKB-UniRule"/>
</dbReference>
<dbReference type="PROSITE" id="PS00107">
    <property type="entry name" value="PROTEIN_KINASE_ATP"/>
    <property type="match status" value="1"/>
</dbReference>
<evidence type="ECO:0000256" key="12">
    <source>
        <dbReference type="ARBA" id="ARBA00023157"/>
    </source>
</evidence>
<evidence type="ECO:0000256" key="13">
    <source>
        <dbReference type="ARBA" id="ARBA00023170"/>
    </source>
</evidence>
<evidence type="ECO:0000256" key="18">
    <source>
        <dbReference type="PROSITE-ProRule" id="PRU10141"/>
    </source>
</evidence>
<evidence type="ECO:0000256" key="16">
    <source>
        <dbReference type="ARBA" id="ARBA00048679"/>
    </source>
</evidence>
<dbReference type="SMART" id="SM00108">
    <property type="entry name" value="B_lectin"/>
    <property type="match status" value="1"/>
</dbReference>
<evidence type="ECO:0000313" key="24">
    <source>
        <dbReference type="EMBL" id="KAJ4757745.1"/>
    </source>
</evidence>
<feature type="chain" id="PRO_5043529725" description="Receptor-like serine/threonine-protein kinase" evidence="20">
    <location>
        <begin position="27"/>
        <end position="813"/>
    </location>
</feature>
<comment type="catalytic activity">
    <reaction evidence="15 17">
        <text>L-threonyl-[protein] + ATP = O-phospho-L-threonyl-[protein] + ADP + H(+)</text>
        <dbReference type="Rhea" id="RHEA:46608"/>
        <dbReference type="Rhea" id="RHEA-COMP:11060"/>
        <dbReference type="Rhea" id="RHEA-COMP:11605"/>
        <dbReference type="ChEBI" id="CHEBI:15378"/>
        <dbReference type="ChEBI" id="CHEBI:30013"/>
        <dbReference type="ChEBI" id="CHEBI:30616"/>
        <dbReference type="ChEBI" id="CHEBI:61977"/>
        <dbReference type="ChEBI" id="CHEBI:456216"/>
        <dbReference type="EC" id="2.7.11.1"/>
    </reaction>
</comment>
<dbReference type="PANTHER" id="PTHR47974:SF19">
    <property type="entry name" value="RECEPTOR-LIKE SERINE_THREONINE-PROTEIN KINASE"/>
    <property type="match status" value="1"/>
</dbReference>
<keyword evidence="8 17" id="KW-0418">Kinase</keyword>
<keyword evidence="4 17" id="KW-0808">Transferase</keyword>
<dbReference type="PROSITE" id="PS50927">
    <property type="entry name" value="BULB_LECTIN"/>
    <property type="match status" value="1"/>
</dbReference>
<dbReference type="Gene3D" id="1.10.510.10">
    <property type="entry name" value="Transferase(Phosphotransferase) domain 1"/>
    <property type="match status" value="1"/>
</dbReference>
<dbReference type="CDD" id="cd00028">
    <property type="entry name" value="B_lectin"/>
    <property type="match status" value="1"/>
</dbReference>
<keyword evidence="6 20" id="KW-0732">Signal</keyword>
<evidence type="ECO:0000256" key="20">
    <source>
        <dbReference type="SAM" id="SignalP"/>
    </source>
</evidence>
<dbReference type="EC" id="2.7.11.1" evidence="17"/>
<dbReference type="InterPro" id="IPR017441">
    <property type="entry name" value="Protein_kinase_ATP_BS"/>
</dbReference>
<feature type="domain" description="Protein kinase" evidence="21">
    <location>
        <begin position="499"/>
        <end position="772"/>
    </location>
</feature>
<dbReference type="CDD" id="cd14066">
    <property type="entry name" value="STKc_IRAK"/>
    <property type="match status" value="1"/>
</dbReference>
<keyword evidence="11 19" id="KW-0472">Membrane</keyword>
<keyword evidence="3" id="KW-0245">EGF-like domain</keyword>
<dbReference type="FunFam" id="2.90.10.10:FF:000002">
    <property type="entry name" value="Serine/threonine-protein kinase"/>
    <property type="match status" value="1"/>
</dbReference>
<dbReference type="EMBL" id="JAMFTS010000004">
    <property type="protein sequence ID" value="KAJ4757745.1"/>
    <property type="molecule type" value="Genomic_DNA"/>
</dbReference>
<protein>
    <recommendedName>
        <fullName evidence="17">Receptor-like serine/threonine-protein kinase</fullName>
        <ecNumber evidence="17">2.7.11.1</ecNumber>
    </recommendedName>
</protein>
<accession>A0AAV8CPE3</accession>